<dbReference type="OrthoDB" id="371309at2"/>
<keyword evidence="3" id="KW-1185">Reference proteome</keyword>
<keyword evidence="1" id="KW-1133">Transmembrane helix</keyword>
<keyword evidence="1" id="KW-0812">Transmembrane</keyword>
<evidence type="ECO:0000313" key="2">
    <source>
        <dbReference type="EMBL" id="QEN07489.1"/>
    </source>
</evidence>
<reference evidence="2 3" key="1">
    <citation type="submission" date="2019-02" db="EMBL/GenBank/DDBJ databases">
        <title>Complete Genome Sequence and Methylome Analysis of free living Spirochaetas.</title>
        <authorList>
            <person name="Fomenkov A."/>
            <person name="Dubinina G."/>
            <person name="Leshcheva N."/>
            <person name="Mikheeva N."/>
            <person name="Grabovich M."/>
            <person name="Vincze T."/>
            <person name="Roberts R.J."/>
        </authorList>
    </citation>
    <scope>NUCLEOTIDE SEQUENCE [LARGE SCALE GENOMIC DNA]</scope>
    <source>
        <strain evidence="2 3">K2</strain>
    </source>
</reference>
<dbReference type="Proteomes" id="UP000324209">
    <property type="component" value="Chromosome"/>
</dbReference>
<sequence length="230" mass="27049">MKHIFYIKWKENSLVLNECNAQNLIENLSEENIELAYGESVTDQDLDLIKTELKIDIENAVNRWINDSRFFVHLLMSTGVFLVSYYFLSYVVRDPIPLVDEIVLSLLMAGLSWYRLKNQQYKTDKVIHKKIEMEQYLSDIPYVKNDFIVQVELYLEKLSSMGIEEQKSLFDSGAVPVFFTSSKKDLIKLLRLLEKFGSKNPFSKEKRLPPEINELKKQMRSFLKYHSSMV</sequence>
<evidence type="ECO:0000313" key="3">
    <source>
        <dbReference type="Proteomes" id="UP000324209"/>
    </source>
</evidence>
<feature type="transmembrane region" description="Helical" evidence="1">
    <location>
        <begin position="70"/>
        <end position="92"/>
    </location>
</feature>
<dbReference type="EMBL" id="CP036150">
    <property type="protein sequence ID" value="QEN07489.1"/>
    <property type="molecule type" value="Genomic_DNA"/>
</dbReference>
<evidence type="ECO:0000256" key="1">
    <source>
        <dbReference type="SAM" id="Phobius"/>
    </source>
</evidence>
<dbReference type="RefSeq" id="WP_149485569.1">
    <property type="nucleotide sequence ID" value="NZ_CP036150.1"/>
</dbReference>
<dbReference type="KEGG" id="ock:EXM22_05610"/>
<feature type="transmembrane region" description="Helical" evidence="1">
    <location>
        <begin position="98"/>
        <end position="116"/>
    </location>
</feature>
<organism evidence="2 3">
    <name type="scientific">Oceanispirochaeta crateris</name>
    <dbReference type="NCBI Taxonomy" id="2518645"/>
    <lineage>
        <taxon>Bacteria</taxon>
        <taxon>Pseudomonadati</taxon>
        <taxon>Spirochaetota</taxon>
        <taxon>Spirochaetia</taxon>
        <taxon>Spirochaetales</taxon>
        <taxon>Spirochaetaceae</taxon>
        <taxon>Oceanispirochaeta</taxon>
    </lineage>
</organism>
<keyword evidence="1" id="KW-0472">Membrane</keyword>
<name>A0A5C1QJZ0_9SPIO</name>
<gene>
    <name evidence="2" type="ORF">EXM22_05610</name>
</gene>
<proteinExistence type="predicted"/>
<dbReference type="AlphaFoldDB" id="A0A5C1QJZ0"/>
<accession>A0A5C1QJZ0</accession>
<protein>
    <submittedName>
        <fullName evidence="2">Uncharacterized protein</fullName>
    </submittedName>
</protein>